<dbReference type="InterPro" id="IPR007492">
    <property type="entry name" value="LytTR_DNA-bd_dom"/>
</dbReference>
<keyword evidence="5" id="KW-1185">Reference proteome</keyword>
<sequence>MVLKCLIVDDEPLAREALSGYCNNLEFLEVIGICKNARQAQVLLQENHVDILFLDIQMPIITGIEWLKTQKMVPPTIMTTAYSEHALESYNFNVIDYLVKPISFERFKQAVDKTRNLINDKELTAYLFVKQDKEIKKIELNKILFVEAQQNYVKIITTEETILTHKTLKSMQSSLSEEDFIKTHKSFLVALHKIDKISGNEIFIKDYRLPLSTRLKKQVITRIKSNNRIVSKS</sequence>
<dbReference type="Pfam" id="PF04397">
    <property type="entry name" value="LytTR"/>
    <property type="match status" value="1"/>
</dbReference>
<dbReference type="SMART" id="SM00850">
    <property type="entry name" value="LytTR"/>
    <property type="match status" value="1"/>
</dbReference>
<dbReference type="PANTHER" id="PTHR37299:SF1">
    <property type="entry name" value="STAGE 0 SPORULATION PROTEIN A HOMOLOG"/>
    <property type="match status" value="1"/>
</dbReference>
<evidence type="ECO:0000259" key="2">
    <source>
        <dbReference type="PROSITE" id="PS50110"/>
    </source>
</evidence>
<protein>
    <submittedName>
        <fullName evidence="4">LytR/AlgR family response regulator transcription factor</fullName>
    </submittedName>
</protein>
<dbReference type="InterPro" id="IPR001789">
    <property type="entry name" value="Sig_transdc_resp-reg_receiver"/>
</dbReference>
<dbReference type="InterPro" id="IPR011006">
    <property type="entry name" value="CheY-like_superfamily"/>
</dbReference>
<dbReference type="SMART" id="SM00448">
    <property type="entry name" value="REC"/>
    <property type="match status" value="1"/>
</dbReference>
<evidence type="ECO:0000256" key="1">
    <source>
        <dbReference type="PROSITE-ProRule" id="PRU00169"/>
    </source>
</evidence>
<dbReference type="PROSITE" id="PS50930">
    <property type="entry name" value="HTH_LYTTR"/>
    <property type="match status" value="1"/>
</dbReference>
<reference evidence="5" key="1">
    <citation type="journal article" date="2019" name="Int. J. Syst. Evol. Microbiol.">
        <title>The Global Catalogue of Microorganisms (GCM) 10K type strain sequencing project: providing services to taxonomists for standard genome sequencing and annotation.</title>
        <authorList>
            <consortium name="The Broad Institute Genomics Platform"/>
            <consortium name="The Broad Institute Genome Sequencing Center for Infectious Disease"/>
            <person name="Wu L."/>
            <person name="Ma J."/>
        </authorList>
    </citation>
    <scope>NUCLEOTIDE SEQUENCE [LARGE SCALE GENOMIC DNA]</scope>
    <source>
        <strain evidence="5">KCTC 52274</strain>
    </source>
</reference>
<evidence type="ECO:0000313" key="4">
    <source>
        <dbReference type="EMBL" id="MFD2562291.1"/>
    </source>
</evidence>
<gene>
    <name evidence="4" type="ORF">ACFSR1_06380</name>
</gene>
<dbReference type="RefSeq" id="WP_378290758.1">
    <property type="nucleotide sequence ID" value="NZ_JBHULE010000008.1"/>
</dbReference>
<feature type="domain" description="Response regulatory" evidence="2">
    <location>
        <begin position="4"/>
        <end position="115"/>
    </location>
</feature>
<evidence type="ECO:0000313" key="5">
    <source>
        <dbReference type="Proteomes" id="UP001597319"/>
    </source>
</evidence>
<dbReference type="PANTHER" id="PTHR37299">
    <property type="entry name" value="TRANSCRIPTIONAL REGULATOR-RELATED"/>
    <property type="match status" value="1"/>
</dbReference>
<dbReference type="Proteomes" id="UP001597319">
    <property type="component" value="Unassembled WGS sequence"/>
</dbReference>
<dbReference type="Pfam" id="PF00072">
    <property type="entry name" value="Response_reg"/>
    <property type="match status" value="1"/>
</dbReference>
<proteinExistence type="predicted"/>
<feature type="domain" description="HTH LytTR-type" evidence="3">
    <location>
        <begin position="127"/>
        <end position="197"/>
    </location>
</feature>
<dbReference type="EMBL" id="JBHULE010000008">
    <property type="protein sequence ID" value="MFD2562291.1"/>
    <property type="molecule type" value="Genomic_DNA"/>
</dbReference>
<dbReference type="Gene3D" id="3.40.50.2300">
    <property type="match status" value="1"/>
</dbReference>
<keyword evidence="1" id="KW-0597">Phosphoprotein</keyword>
<dbReference type="InterPro" id="IPR046947">
    <property type="entry name" value="LytR-like"/>
</dbReference>
<organism evidence="4 5">
    <name type="scientific">Aquimarina rubra</name>
    <dbReference type="NCBI Taxonomy" id="1920033"/>
    <lineage>
        <taxon>Bacteria</taxon>
        <taxon>Pseudomonadati</taxon>
        <taxon>Bacteroidota</taxon>
        <taxon>Flavobacteriia</taxon>
        <taxon>Flavobacteriales</taxon>
        <taxon>Flavobacteriaceae</taxon>
        <taxon>Aquimarina</taxon>
    </lineage>
</organism>
<dbReference type="PROSITE" id="PS50110">
    <property type="entry name" value="RESPONSE_REGULATORY"/>
    <property type="match status" value="1"/>
</dbReference>
<comment type="caution">
    <text evidence="4">The sequence shown here is derived from an EMBL/GenBank/DDBJ whole genome shotgun (WGS) entry which is preliminary data.</text>
</comment>
<dbReference type="Gene3D" id="2.40.50.1020">
    <property type="entry name" value="LytTr DNA-binding domain"/>
    <property type="match status" value="1"/>
</dbReference>
<accession>A0ABW5LDE3</accession>
<evidence type="ECO:0000259" key="3">
    <source>
        <dbReference type="PROSITE" id="PS50930"/>
    </source>
</evidence>
<dbReference type="SUPFAM" id="SSF52172">
    <property type="entry name" value="CheY-like"/>
    <property type="match status" value="1"/>
</dbReference>
<feature type="modified residue" description="4-aspartylphosphate" evidence="1">
    <location>
        <position position="55"/>
    </location>
</feature>
<name>A0ABW5LDE3_9FLAO</name>